<evidence type="ECO:0000256" key="1">
    <source>
        <dbReference type="SAM" id="MobiDB-lite"/>
    </source>
</evidence>
<organism evidence="2 3">
    <name type="scientific">Favolaschia claudopus</name>
    <dbReference type="NCBI Taxonomy" id="2862362"/>
    <lineage>
        <taxon>Eukaryota</taxon>
        <taxon>Fungi</taxon>
        <taxon>Dikarya</taxon>
        <taxon>Basidiomycota</taxon>
        <taxon>Agaricomycotina</taxon>
        <taxon>Agaricomycetes</taxon>
        <taxon>Agaricomycetidae</taxon>
        <taxon>Agaricales</taxon>
        <taxon>Marasmiineae</taxon>
        <taxon>Mycenaceae</taxon>
        <taxon>Favolaschia</taxon>
    </lineage>
</organism>
<gene>
    <name evidence="2" type="ORF">R3P38DRAFT_2784795</name>
</gene>
<name>A0AAW0AXC6_9AGAR</name>
<comment type="caution">
    <text evidence="2">The sequence shown here is derived from an EMBL/GenBank/DDBJ whole genome shotgun (WGS) entry which is preliminary data.</text>
</comment>
<accession>A0AAW0AXC6</accession>
<proteinExistence type="predicted"/>
<reference evidence="2 3" key="1">
    <citation type="journal article" date="2024" name="J Genomics">
        <title>Draft genome sequencing and assembly of Favolaschia claudopus CIRM-BRFM 2984 isolated from oak limbs.</title>
        <authorList>
            <person name="Navarro D."/>
            <person name="Drula E."/>
            <person name="Chaduli D."/>
            <person name="Cazenave R."/>
            <person name="Ahrendt S."/>
            <person name="Wang J."/>
            <person name="Lipzen A."/>
            <person name="Daum C."/>
            <person name="Barry K."/>
            <person name="Grigoriev I.V."/>
            <person name="Favel A."/>
            <person name="Rosso M.N."/>
            <person name="Martin F."/>
        </authorList>
    </citation>
    <scope>NUCLEOTIDE SEQUENCE [LARGE SCALE GENOMIC DNA]</scope>
    <source>
        <strain evidence="2 3">CIRM-BRFM 2984</strain>
    </source>
</reference>
<dbReference type="AlphaFoldDB" id="A0AAW0AXC6"/>
<evidence type="ECO:0000313" key="3">
    <source>
        <dbReference type="Proteomes" id="UP001362999"/>
    </source>
</evidence>
<feature type="compositionally biased region" description="Polar residues" evidence="1">
    <location>
        <begin position="109"/>
        <end position="123"/>
    </location>
</feature>
<dbReference type="EMBL" id="JAWWNJ010000047">
    <property type="protein sequence ID" value="KAK7017835.1"/>
    <property type="molecule type" value="Genomic_DNA"/>
</dbReference>
<protein>
    <submittedName>
        <fullName evidence="2">Uncharacterized protein</fullName>
    </submittedName>
</protein>
<feature type="region of interest" description="Disordered" evidence="1">
    <location>
        <begin position="82"/>
        <end position="133"/>
    </location>
</feature>
<feature type="compositionally biased region" description="Basic and acidic residues" evidence="1">
    <location>
        <begin position="124"/>
        <end position="133"/>
    </location>
</feature>
<dbReference type="Proteomes" id="UP001362999">
    <property type="component" value="Unassembled WGS sequence"/>
</dbReference>
<evidence type="ECO:0000313" key="2">
    <source>
        <dbReference type="EMBL" id="KAK7017835.1"/>
    </source>
</evidence>
<keyword evidence="3" id="KW-1185">Reference proteome</keyword>
<sequence>MAREQVLPQDPSFLTYEDRNVPQTTGIHSSAGGIHSVVGRIHSSSVHQGETQPQIAGIHSSHWNPQHSEICPCYLPRELGTQFPPKGPKTRGIRGNNDSVGGNRGQLRKNASQIQGIRGNSWNREQHETLPES</sequence>